<keyword evidence="1" id="KW-1277">Toxin-antitoxin system</keyword>
<dbReference type="Gene3D" id="3.30.2310.20">
    <property type="entry name" value="RelE-like"/>
    <property type="match status" value="1"/>
</dbReference>
<comment type="caution">
    <text evidence="2">The sequence shown here is derived from an EMBL/GenBank/DDBJ whole genome shotgun (WGS) entry which is preliminary data.</text>
</comment>
<evidence type="ECO:0000256" key="1">
    <source>
        <dbReference type="ARBA" id="ARBA00022649"/>
    </source>
</evidence>
<name>A0A1F5NWD7_9BACT</name>
<dbReference type="InterPro" id="IPR035093">
    <property type="entry name" value="RelE/ParE_toxin_dom_sf"/>
</dbReference>
<dbReference type="AlphaFoldDB" id="A0A1F5NWD7"/>
<dbReference type="EMBL" id="MFEL01000002">
    <property type="protein sequence ID" value="OGE81883.1"/>
    <property type="molecule type" value="Genomic_DNA"/>
</dbReference>
<evidence type="ECO:0008006" key="4">
    <source>
        <dbReference type="Google" id="ProtNLM"/>
    </source>
</evidence>
<protein>
    <recommendedName>
        <fullName evidence="4">Plasmid stabilization protein</fullName>
    </recommendedName>
</protein>
<dbReference type="SUPFAM" id="SSF143011">
    <property type="entry name" value="RelE-like"/>
    <property type="match status" value="1"/>
</dbReference>
<gene>
    <name evidence="2" type="ORF">A2720_03565</name>
</gene>
<organism evidence="2 3">
    <name type="scientific">Candidatus Doudnabacteria bacterium RIFCSPHIGHO2_01_FULL_46_24</name>
    <dbReference type="NCBI Taxonomy" id="1817825"/>
    <lineage>
        <taxon>Bacteria</taxon>
        <taxon>Candidatus Doudnaibacteriota</taxon>
    </lineage>
</organism>
<dbReference type="STRING" id="1817825.A2720_03565"/>
<evidence type="ECO:0000313" key="3">
    <source>
        <dbReference type="Proteomes" id="UP000178892"/>
    </source>
</evidence>
<sequence>MDKVQKALNRLSDKEKQQIKNILHRLQKHETLGLDLQKLKGQINIFRVRKGDLRIIYRQTEKGIFILAIERRSEKTYRYY</sequence>
<reference evidence="2 3" key="1">
    <citation type="journal article" date="2016" name="Nat. Commun.">
        <title>Thousands of microbial genomes shed light on interconnected biogeochemical processes in an aquifer system.</title>
        <authorList>
            <person name="Anantharaman K."/>
            <person name="Brown C.T."/>
            <person name="Hug L.A."/>
            <person name="Sharon I."/>
            <person name="Castelle C.J."/>
            <person name="Probst A.J."/>
            <person name="Thomas B.C."/>
            <person name="Singh A."/>
            <person name="Wilkins M.J."/>
            <person name="Karaoz U."/>
            <person name="Brodie E.L."/>
            <person name="Williams K.H."/>
            <person name="Hubbard S.S."/>
            <person name="Banfield J.F."/>
        </authorList>
    </citation>
    <scope>NUCLEOTIDE SEQUENCE [LARGE SCALE GENOMIC DNA]</scope>
</reference>
<dbReference type="Proteomes" id="UP000178892">
    <property type="component" value="Unassembled WGS sequence"/>
</dbReference>
<evidence type="ECO:0000313" key="2">
    <source>
        <dbReference type="EMBL" id="OGE81883.1"/>
    </source>
</evidence>
<accession>A0A1F5NWD7</accession>
<dbReference type="InterPro" id="IPR007712">
    <property type="entry name" value="RelE/ParE_toxin"/>
</dbReference>
<dbReference type="Pfam" id="PF05016">
    <property type="entry name" value="ParE_toxin"/>
    <property type="match status" value="1"/>
</dbReference>
<proteinExistence type="predicted"/>